<dbReference type="Pfam" id="PF01230">
    <property type="entry name" value="HIT"/>
    <property type="match status" value="1"/>
</dbReference>
<dbReference type="InterPro" id="IPR036265">
    <property type="entry name" value="HIT-like_sf"/>
</dbReference>
<dbReference type="GO" id="GO:0009117">
    <property type="term" value="P:nucleotide metabolic process"/>
    <property type="evidence" value="ECO:0007669"/>
    <property type="project" value="TreeGrafter"/>
</dbReference>
<feature type="short sequence motif" description="Histidine triad motif" evidence="2 3">
    <location>
        <begin position="103"/>
        <end position="107"/>
    </location>
</feature>
<comment type="caution">
    <text evidence="5">The sequence shown here is derived from an EMBL/GenBank/DDBJ whole genome shotgun (WGS) entry which is preliminary data.</text>
</comment>
<dbReference type="GO" id="GO:0003824">
    <property type="term" value="F:catalytic activity"/>
    <property type="evidence" value="ECO:0007669"/>
    <property type="project" value="InterPro"/>
</dbReference>
<dbReference type="InterPro" id="IPR011146">
    <property type="entry name" value="HIT-like"/>
</dbReference>
<gene>
    <name evidence="5" type="ORF">DL89DRAFT_105046</name>
</gene>
<evidence type="ECO:0000256" key="1">
    <source>
        <dbReference type="PIRSR" id="PIRSR601310-1"/>
    </source>
</evidence>
<feature type="active site" description="Tele-AMP-histidine intermediate" evidence="1">
    <location>
        <position position="105"/>
    </location>
</feature>
<sequence length="157" mass="17798">MLVSLTPSPFHADCTFCDIIKGETQSCKILETTLTTSFLDIHPLSEGHIQIVPKRHADRMHELPDMYLMDVMLVAKRIALAMGLESYDILQRNGSLIYQQVPHVHYHLVPKPKPRQGLRVGWPKNYVPMEELKGVANAIRDKLYQESLCAAMKSSSL</sequence>
<name>A0A1Y1WES4_9FUNG</name>
<dbReference type="AlphaFoldDB" id="A0A1Y1WES4"/>
<evidence type="ECO:0000313" key="6">
    <source>
        <dbReference type="Proteomes" id="UP000193922"/>
    </source>
</evidence>
<keyword evidence="6" id="KW-1185">Reference proteome</keyword>
<dbReference type="Proteomes" id="UP000193922">
    <property type="component" value="Unassembled WGS sequence"/>
</dbReference>
<organism evidence="5 6">
    <name type="scientific">Linderina pennispora</name>
    <dbReference type="NCBI Taxonomy" id="61395"/>
    <lineage>
        <taxon>Eukaryota</taxon>
        <taxon>Fungi</taxon>
        <taxon>Fungi incertae sedis</taxon>
        <taxon>Zoopagomycota</taxon>
        <taxon>Kickxellomycotina</taxon>
        <taxon>Kickxellomycetes</taxon>
        <taxon>Kickxellales</taxon>
        <taxon>Kickxellaceae</taxon>
        <taxon>Linderina</taxon>
    </lineage>
</organism>
<dbReference type="PANTHER" id="PTHR46648:SF1">
    <property type="entry name" value="ADENOSINE 5'-MONOPHOSPHORAMIDASE HNT1"/>
    <property type="match status" value="1"/>
</dbReference>
<dbReference type="PRINTS" id="PR00332">
    <property type="entry name" value="HISTRIAD"/>
</dbReference>
<dbReference type="RefSeq" id="XP_040745396.1">
    <property type="nucleotide sequence ID" value="XM_040883037.1"/>
</dbReference>
<dbReference type="OrthoDB" id="672793at2759"/>
<dbReference type="GeneID" id="63799685"/>
<evidence type="ECO:0000256" key="2">
    <source>
        <dbReference type="PIRSR" id="PIRSR601310-3"/>
    </source>
</evidence>
<feature type="domain" description="HIT" evidence="4">
    <location>
        <begin position="15"/>
        <end position="118"/>
    </location>
</feature>
<evidence type="ECO:0000256" key="3">
    <source>
        <dbReference type="PROSITE-ProRule" id="PRU00464"/>
    </source>
</evidence>
<evidence type="ECO:0000259" key="4">
    <source>
        <dbReference type="PROSITE" id="PS51084"/>
    </source>
</evidence>
<dbReference type="SUPFAM" id="SSF54197">
    <property type="entry name" value="HIT-like"/>
    <property type="match status" value="1"/>
</dbReference>
<dbReference type="InterPro" id="IPR001310">
    <property type="entry name" value="Histidine_triad_HIT"/>
</dbReference>
<proteinExistence type="predicted"/>
<dbReference type="Gene3D" id="3.30.428.10">
    <property type="entry name" value="HIT-like"/>
    <property type="match status" value="1"/>
</dbReference>
<dbReference type="EMBL" id="MCFD01000003">
    <property type="protein sequence ID" value="ORX71972.1"/>
    <property type="molecule type" value="Genomic_DNA"/>
</dbReference>
<accession>A0A1Y1WES4</accession>
<dbReference type="PANTHER" id="PTHR46648">
    <property type="entry name" value="HIT FAMILY PROTEIN 1"/>
    <property type="match status" value="1"/>
</dbReference>
<protein>
    <submittedName>
        <fullName evidence="5">HIT-like protein</fullName>
    </submittedName>
</protein>
<evidence type="ECO:0000313" key="5">
    <source>
        <dbReference type="EMBL" id="ORX71972.1"/>
    </source>
</evidence>
<reference evidence="5 6" key="1">
    <citation type="submission" date="2016-07" db="EMBL/GenBank/DDBJ databases">
        <title>Pervasive Adenine N6-methylation of Active Genes in Fungi.</title>
        <authorList>
            <consortium name="DOE Joint Genome Institute"/>
            <person name="Mondo S.J."/>
            <person name="Dannebaum R.O."/>
            <person name="Kuo R.C."/>
            <person name="Labutti K."/>
            <person name="Haridas S."/>
            <person name="Kuo A."/>
            <person name="Salamov A."/>
            <person name="Ahrendt S.R."/>
            <person name="Lipzen A."/>
            <person name="Sullivan W."/>
            <person name="Andreopoulos W.B."/>
            <person name="Clum A."/>
            <person name="Lindquist E."/>
            <person name="Daum C."/>
            <person name="Ramamoorthy G.K."/>
            <person name="Gryganskyi A."/>
            <person name="Culley D."/>
            <person name="Magnuson J.K."/>
            <person name="James T.Y."/>
            <person name="O'Malley M.A."/>
            <person name="Stajich J.E."/>
            <person name="Spatafora J.W."/>
            <person name="Visel A."/>
            <person name="Grigoriev I.V."/>
        </authorList>
    </citation>
    <scope>NUCLEOTIDE SEQUENCE [LARGE SCALE GENOMIC DNA]</scope>
    <source>
        <strain evidence="5 6">ATCC 12442</strain>
    </source>
</reference>
<dbReference type="PROSITE" id="PS51084">
    <property type="entry name" value="HIT_2"/>
    <property type="match status" value="1"/>
</dbReference>
<dbReference type="STRING" id="61395.A0A1Y1WES4"/>